<sequence length="340" mass="36435">MLLKNTLKSLAIVTAGLLFAGQALAGAITPEQYQKVVDEAYAKFKGVKDGANADYIPILAKVPSDMFGIALVTRDGKVYAAGEQQYEFSIQSVSKPFTASLIMAEQGPAAIRKKIGVEPTGLPFNSKMALELYPARSVNPLVNAGAIAAVSMVEADSEEDRWNKVYNNIQAFAARDLQVLEEVYESEMSEVWGNRAIANLLYNYGRLYADPEESLRVYTRQCSIGINTRDLGIMGATLANEGVNPITNKKLLDKEDVPELLAIMATAGFYDESGEWMYRSGLPAKTGVGGGIVAVVPGKFAIATFSPPLNEAGNSVRGLKAINHIAGELGVGLYGPNTGE</sequence>
<dbReference type="HAMAP" id="MF_00313">
    <property type="entry name" value="Glutaminase"/>
    <property type="match status" value="1"/>
</dbReference>
<dbReference type="NCBIfam" id="NF009020">
    <property type="entry name" value="PRK12356.1"/>
    <property type="match status" value="1"/>
</dbReference>
<dbReference type="PANTHER" id="PTHR12544:SF48">
    <property type="entry name" value="GLUTAMINASE 1"/>
    <property type="match status" value="1"/>
</dbReference>
<gene>
    <name evidence="6" type="primary">glsA</name>
    <name evidence="8" type="ORF">C0029_13865</name>
</gene>
<dbReference type="RefSeq" id="WP_084198446.1">
    <property type="nucleotide sequence ID" value="NZ_BMYL01000003.1"/>
</dbReference>
<comment type="similarity">
    <text evidence="1 6">Belongs to the glutaminase family.</text>
</comment>
<evidence type="ECO:0000256" key="1">
    <source>
        <dbReference type="ARBA" id="ARBA00011076"/>
    </source>
</evidence>
<evidence type="ECO:0000256" key="4">
    <source>
        <dbReference type="ARBA" id="ARBA00022801"/>
    </source>
</evidence>
<dbReference type="GO" id="GO:0004359">
    <property type="term" value="F:glutaminase activity"/>
    <property type="evidence" value="ECO:0007669"/>
    <property type="project" value="UniProtKB-UniRule"/>
</dbReference>
<organism evidence="8 9">
    <name type="scientific">Halioglobus japonicus</name>
    <dbReference type="NCBI Taxonomy" id="930805"/>
    <lineage>
        <taxon>Bacteria</taxon>
        <taxon>Pseudomonadati</taxon>
        <taxon>Pseudomonadota</taxon>
        <taxon>Gammaproteobacteria</taxon>
        <taxon>Cellvibrionales</taxon>
        <taxon>Halieaceae</taxon>
        <taxon>Halioglobus</taxon>
    </lineage>
</organism>
<dbReference type="GO" id="GO:0006537">
    <property type="term" value="P:glutamate biosynthetic process"/>
    <property type="evidence" value="ECO:0007669"/>
    <property type="project" value="TreeGrafter"/>
</dbReference>
<dbReference type="AlphaFoldDB" id="A0AAP8MD95"/>
<name>A0AAP8MD95_9GAMM</name>
<accession>A0AAP8MD95</accession>
<proteinExistence type="inferred from homology"/>
<dbReference type="PANTHER" id="PTHR12544">
    <property type="entry name" value="GLUTAMINASE"/>
    <property type="match status" value="1"/>
</dbReference>
<feature type="binding site" evidence="6">
    <location>
        <position position="270"/>
    </location>
    <ligand>
        <name>substrate</name>
    </ligand>
</feature>
<evidence type="ECO:0000256" key="6">
    <source>
        <dbReference type="HAMAP-Rule" id="MF_00313"/>
    </source>
</evidence>
<dbReference type="FunFam" id="3.40.710.10:FF:000005">
    <property type="entry name" value="Glutaminase"/>
    <property type="match status" value="1"/>
</dbReference>
<dbReference type="NCBIfam" id="TIGR03814">
    <property type="entry name" value="Gln_ase"/>
    <property type="match status" value="1"/>
</dbReference>
<feature type="binding site" evidence="6">
    <location>
        <position position="92"/>
    </location>
    <ligand>
        <name>substrate</name>
    </ligand>
</feature>
<comment type="caution">
    <text evidence="8">The sequence shown here is derived from an EMBL/GenBank/DDBJ whole genome shotgun (WGS) entry which is preliminary data.</text>
</comment>
<keyword evidence="6" id="KW-0007">Acetylation</keyword>
<feature type="binding site" evidence="6">
    <location>
        <position position="288"/>
    </location>
    <ligand>
        <name>substrate</name>
    </ligand>
</feature>
<dbReference type="EMBL" id="PKUR01000003">
    <property type="protein sequence ID" value="PLW85690.1"/>
    <property type="molecule type" value="Genomic_DNA"/>
</dbReference>
<dbReference type="KEGG" id="hja:BST95_05305"/>
<feature type="binding site" evidence="6">
    <location>
        <position position="187"/>
    </location>
    <ligand>
        <name>substrate</name>
    </ligand>
</feature>
<evidence type="ECO:0000313" key="8">
    <source>
        <dbReference type="EMBL" id="PLW85690.1"/>
    </source>
</evidence>
<evidence type="ECO:0000256" key="3">
    <source>
        <dbReference type="ARBA" id="ARBA00012918"/>
    </source>
</evidence>
<feature type="signal peptide" evidence="7">
    <location>
        <begin position="1"/>
        <end position="25"/>
    </location>
</feature>
<feature type="binding site" evidence="6">
    <location>
        <position position="194"/>
    </location>
    <ligand>
        <name>substrate</name>
    </ligand>
</feature>
<evidence type="ECO:0000256" key="5">
    <source>
        <dbReference type="ARBA" id="ARBA00049534"/>
    </source>
</evidence>
<comment type="subunit">
    <text evidence="2 6">Homotetramer.</text>
</comment>
<feature type="chain" id="PRO_5042940469" description="Glutaminase" evidence="7">
    <location>
        <begin position="26"/>
        <end position="340"/>
    </location>
</feature>
<dbReference type="SUPFAM" id="SSF56601">
    <property type="entry name" value="beta-lactamase/transpeptidase-like"/>
    <property type="match status" value="1"/>
</dbReference>
<feature type="binding site" evidence="6">
    <location>
        <position position="218"/>
    </location>
    <ligand>
        <name>substrate</name>
    </ligand>
</feature>
<evidence type="ECO:0000313" key="9">
    <source>
        <dbReference type="Proteomes" id="UP000235162"/>
    </source>
</evidence>
<dbReference type="GO" id="GO:0006543">
    <property type="term" value="P:L-glutamine catabolic process"/>
    <property type="evidence" value="ECO:0007669"/>
    <property type="project" value="TreeGrafter"/>
</dbReference>
<keyword evidence="4 6" id="KW-0378">Hydrolase</keyword>
<dbReference type="InterPro" id="IPR012338">
    <property type="entry name" value="Beta-lactam/transpept-like"/>
</dbReference>
<feature type="binding site" evidence="6">
    <location>
        <position position="143"/>
    </location>
    <ligand>
        <name>substrate</name>
    </ligand>
</feature>
<dbReference type="Proteomes" id="UP000235162">
    <property type="component" value="Unassembled WGS sequence"/>
</dbReference>
<comment type="catalytic activity">
    <reaction evidence="5 6">
        <text>L-glutamine + H2O = L-glutamate + NH4(+)</text>
        <dbReference type="Rhea" id="RHEA:15889"/>
        <dbReference type="ChEBI" id="CHEBI:15377"/>
        <dbReference type="ChEBI" id="CHEBI:28938"/>
        <dbReference type="ChEBI" id="CHEBI:29985"/>
        <dbReference type="ChEBI" id="CHEBI:58359"/>
        <dbReference type="EC" id="3.5.1.2"/>
    </reaction>
</comment>
<reference evidence="8 9" key="1">
    <citation type="submission" date="2018-01" db="EMBL/GenBank/DDBJ databases">
        <title>The draft genome sequence of Halioglobus japonicus S1-36.</title>
        <authorList>
            <person name="Du Z.-J."/>
            <person name="Shi M.-J."/>
        </authorList>
    </citation>
    <scope>NUCLEOTIDE SEQUENCE [LARGE SCALE GENOMIC DNA]</scope>
    <source>
        <strain evidence="8 9">S1-36</strain>
    </source>
</reference>
<dbReference type="InterPro" id="IPR015868">
    <property type="entry name" value="Glutaminase"/>
</dbReference>
<evidence type="ECO:0000256" key="7">
    <source>
        <dbReference type="SAM" id="SignalP"/>
    </source>
</evidence>
<protein>
    <recommendedName>
        <fullName evidence="3 6">Glutaminase</fullName>
        <ecNumber evidence="3 6">3.5.1.2</ecNumber>
    </recommendedName>
</protein>
<dbReference type="Gene3D" id="3.40.710.10">
    <property type="entry name" value="DD-peptidase/beta-lactamase superfamily"/>
    <property type="match status" value="1"/>
</dbReference>
<keyword evidence="7" id="KW-0732">Signal</keyword>
<keyword evidence="9" id="KW-1185">Reference proteome</keyword>
<dbReference type="Pfam" id="PF04960">
    <property type="entry name" value="Glutaminase"/>
    <property type="match status" value="1"/>
</dbReference>
<evidence type="ECO:0000256" key="2">
    <source>
        <dbReference type="ARBA" id="ARBA00011881"/>
    </source>
</evidence>
<dbReference type="EC" id="3.5.1.2" evidence="3 6"/>